<evidence type="ECO:0000256" key="2">
    <source>
        <dbReference type="PIRSR" id="PIRSR601461-1"/>
    </source>
</evidence>
<dbReference type="SUPFAM" id="SSF50630">
    <property type="entry name" value="Acid proteases"/>
    <property type="match status" value="1"/>
</dbReference>
<dbReference type="InterPro" id="IPR034164">
    <property type="entry name" value="Pepsin-like_dom"/>
</dbReference>
<protein>
    <recommendedName>
        <fullName evidence="4">Peptidase A1 domain-containing protein</fullName>
    </recommendedName>
</protein>
<dbReference type="PROSITE" id="PS51767">
    <property type="entry name" value="PEPTIDASE_A1"/>
    <property type="match status" value="1"/>
</dbReference>
<evidence type="ECO:0000256" key="3">
    <source>
        <dbReference type="SAM" id="SignalP"/>
    </source>
</evidence>
<organism evidence="5 6">
    <name type="scientific">Cryptococcus floricola</name>
    <dbReference type="NCBI Taxonomy" id="2591691"/>
    <lineage>
        <taxon>Eukaryota</taxon>
        <taxon>Fungi</taxon>
        <taxon>Dikarya</taxon>
        <taxon>Basidiomycota</taxon>
        <taxon>Agaricomycotina</taxon>
        <taxon>Tremellomycetes</taxon>
        <taxon>Tremellales</taxon>
        <taxon>Cryptococcaceae</taxon>
        <taxon>Cryptococcus</taxon>
    </lineage>
</organism>
<feature type="domain" description="Peptidase A1" evidence="4">
    <location>
        <begin position="105"/>
        <end position="455"/>
    </location>
</feature>
<dbReference type="Proteomes" id="UP000322245">
    <property type="component" value="Unassembled WGS sequence"/>
</dbReference>
<dbReference type="InterPro" id="IPR021109">
    <property type="entry name" value="Peptidase_aspartic_dom_sf"/>
</dbReference>
<dbReference type="Pfam" id="PF00026">
    <property type="entry name" value="Asp"/>
    <property type="match status" value="1"/>
</dbReference>
<gene>
    <name evidence="5" type="ORF">B9479_006883</name>
</gene>
<comment type="caution">
    <text evidence="5">The sequence shown here is derived from an EMBL/GenBank/DDBJ whole genome shotgun (WGS) entry which is preliminary data.</text>
</comment>
<dbReference type="PANTHER" id="PTHR47966:SF6">
    <property type="entry name" value="PEPTIDASE A1 DOMAIN-CONTAINING PROTEIN"/>
    <property type="match status" value="1"/>
</dbReference>
<name>A0A5D3AQW9_9TREE</name>
<sequence length="468" mass="49954">MLLLTALLPYLLLTSAHPHHSRSPHARRSLLGELSAHASIDLTLLPTRQFSECLEDRQEWLHEQTDTLLHKYAALIDESWEKNTSLVKKDVGVAQLTDVNYDASYLGTVHIGTPPQELLLVLDTGSADLWAAGADCANCGDGDRFSPSASSTYQASSGTFSITYGSGSASGDLGTDLVELANFTVPNITFAVVDQASSGLISAPLSGIMGLAFSGLSNAQATPWWETLVDAGRWDSPEFGVYLARYRNDPSASTVEGDGGAITFGGIDTTKFTGELNYVPINDSARDYWRIPLEGLTINNHTVNIAPSSSSSTLPAWLQPLNPFLPQNSTSDPPQACIDTGTTLIGAPPSTVQAIYAQIPGSSPLPPWIIGGQGLWQYPCSQNVSALFQFGGQQYSMSNTDMNLGPFTSDSSMCTGAFFEMQMSSNSPIQWIVGASFLKNVYTSFRNTPTAIGFAPLVLNAASNSTTA</sequence>
<accession>A0A5D3AQW9</accession>
<dbReference type="InterPro" id="IPR033121">
    <property type="entry name" value="PEPTIDASE_A1"/>
</dbReference>
<feature type="active site" evidence="2">
    <location>
        <position position="339"/>
    </location>
</feature>
<evidence type="ECO:0000259" key="4">
    <source>
        <dbReference type="PROSITE" id="PS51767"/>
    </source>
</evidence>
<dbReference type="GO" id="GO:0006508">
    <property type="term" value="P:proteolysis"/>
    <property type="evidence" value="ECO:0007669"/>
    <property type="project" value="InterPro"/>
</dbReference>
<dbReference type="FunFam" id="2.40.70.10:FF:000067">
    <property type="entry name" value="Endopeptidase, putative"/>
    <property type="match status" value="1"/>
</dbReference>
<evidence type="ECO:0000256" key="1">
    <source>
        <dbReference type="ARBA" id="ARBA00007447"/>
    </source>
</evidence>
<dbReference type="PRINTS" id="PR00792">
    <property type="entry name" value="PEPSIN"/>
</dbReference>
<dbReference type="GO" id="GO:0004190">
    <property type="term" value="F:aspartic-type endopeptidase activity"/>
    <property type="evidence" value="ECO:0007669"/>
    <property type="project" value="InterPro"/>
</dbReference>
<evidence type="ECO:0000313" key="6">
    <source>
        <dbReference type="Proteomes" id="UP000322245"/>
    </source>
</evidence>
<dbReference type="AlphaFoldDB" id="A0A5D3AQW9"/>
<keyword evidence="3" id="KW-0732">Signal</keyword>
<dbReference type="CDD" id="cd05471">
    <property type="entry name" value="pepsin_like"/>
    <property type="match status" value="1"/>
</dbReference>
<proteinExistence type="inferred from homology"/>
<dbReference type="Gene3D" id="2.40.70.10">
    <property type="entry name" value="Acid Proteases"/>
    <property type="match status" value="2"/>
</dbReference>
<feature type="active site" evidence="2">
    <location>
        <position position="123"/>
    </location>
</feature>
<reference evidence="5 6" key="1">
    <citation type="submission" date="2017-05" db="EMBL/GenBank/DDBJ databases">
        <title>The Genome Sequence of Tsuchiyaea wingfieldii DSM 27421.</title>
        <authorList>
            <person name="Cuomo C."/>
            <person name="Passer A."/>
            <person name="Billmyre B."/>
            <person name="Heitman J."/>
        </authorList>
    </citation>
    <scope>NUCLEOTIDE SEQUENCE [LARGE SCALE GENOMIC DNA]</scope>
    <source>
        <strain evidence="5 6">DSM 27421</strain>
    </source>
</reference>
<comment type="similarity">
    <text evidence="1">Belongs to the peptidase A1 family.</text>
</comment>
<dbReference type="EMBL" id="NIDF01000130">
    <property type="protein sequence ID" value="TYJ52523.1"/>
    <property type="molecule type" value="Genomic_DNA"/>
</dbReference>
<feature type="chain" id="PRO_5022679621" description="Peptidase A1 domain-containing protein" evidence="3">
    <location>
        <begin position="17"/>
        <end position="468"/>
    </location>
</feature>
<feature type="signal peptide" evidence="3">
    <location>
        <begin position="1"/>
        <end position="16"/>
    </location>
</feature>
<evidence type="ECO:0000313" key="5">
    <source>
        <dbReference type="EMBL" id="TYJ52523.1"/>
    </source>
</evidence>
<dbReference type="FunFam" id="2.40.70.10:FF:000008">
    <property type="entry name" value="Cathepsin D"/>
    <property type="match status" value="1"/>
</dbReference>
<dbReference type="PANTHER" id="PTHR47966">
    <property type="entry name" value="BETA-SITE APP-CLEAVING ENZYME, ISOFORM A-RELATED"/>
    <property type="match status" value="1"/>
</dbReference>
<dbReference type="InterPro" id="IPR001461">
    <property type="entry name" value="Aspartic_peptidase_A1"/>
</dbReference>
<keyword evidence="6" id="KW-1185">Reference proteome</keyword>